<comment type="caution">
    <text evidence="1">The sequence shown here is derived from an EMBL/GenBank/DDBJ whole genome shotgun (WGS) entry which is preliminary data.</text>
</comment>
<name>A0ABT8KG55_9MICO</name>
<reference evidence="1" key="1">
    <citation type="submission" date="2023-06" db="EMBL/GenBank/DDBJ databases">
        <title>MT1 and MT2 Draft Genomes of Novel Species.</title>
        <authorList>
            <person name="Venkateswaran K."/>
        </authorList>
    </citation>
    <scope>NUCLEOTIDE SEQUENCE</scope>
    <source>
        <strain evidence="1">F6_8S_P_1B</strain>
    </source>
</reference>
<proteinExistence type="predicted"/>
<protein>
    <submittedName>
        <fullName evidence="1">Gp19/Gp15/Gp42 family protein</fullName>
    </submittedName>
</protein>
<dbReference type="EMBL" id="JAROCF010000002">
    <property type="protein sequence ID" value="MDN4616413.1"/>
    <property type="molecule type" value="Genomic_DNA"/>
</dbReference>
<dbReference type="Proteomes" id="UP001174208">
    <property type="component" value="Unassembled WGS sequence"/>
</dbReference>
<gene>
    <name evidence="1" type="ORF">P5G50_18350</name>
</gene>
<evidence type="ECO:0000313" key="1">
    <source>
        <dbReference type="EMBL" id="MDN4616413.1"/>
    </source>
</evidence>
<sequence length="131" mass="14282">MAAFADPDDVAEVWQPLTPEQVLVAKALLEQASLKLRLAARRRGRDMDAMVTADDLTAQAARVAVVNAVKRVLMNPEALRQISETTGPFSTSKTIDSSLSSGELYIESADLADLLPGRSPVRSFRVRSRML</sequence>
<organism evidence="1 2">
    <name type="scientific">Leifsonia williamsii</name>
    <dbReference type="NCBI Taxonomy" id="3035919"/>
    <lineage>
        <taxon>Bacteria</taxon>
        <taxon>Bacillati</taxon>
        <taxon>Actinomycetota</taxon>
        <taxon>Actinomycetes</taxon>
        <taxon>Micrococcales</taxon>
        <taxon>Microbacteriaceae</taxon>
        <taxon>Leifsonia</taxon>
    </lineage>
</organism>
<evidence type="ECO:0000313" key="2">
    <source>
        <dbReference type="Proteomes" id="UP001174208"/>
    </source>
</evidence>
<dbReference type="Pfam" id="PF09355">
    <property type="entry name" value="Phage_Gp19"/>
    <property type="match status" value="1"/>
</dbReference>
<dbReference type="InterPro" id="IPR018963">
    <property type="entry name" value="Mycophage_D29_Gp19"/>
</dbReference>
<keyword evidence="2" id="KW-1185">Reference proteome</keyword>
<accession>A0ABT8KG55</accession>
<dbReference type="RefSeq" id="WP_301209592.1">
    <property type="nucleotide sequence ID" value="NZ_JAROCF010000002.1"/>
</dbReference>